<feature type="chain" id="PRO_5009582716" description="Phage tail collar domain-containing protein" evidence="1">
    <location>
        <begin position="29"/>
        <end position="211"/>
    </location>
</feature>
<dbReference type="Proteomes" id="UP000178647">
    <property type="component" value="Unassembled WGS sequence"/>
</dbReference>
<organism evidence="2 3">
    <name type="scientific">Candidatus Nealsonbacteria bacterium RIFCSPLOWO2_01_FULL_43_32</name>
    <dbReference type="NCBI Taxonomy" id="1801672"/>
    <lineage>
        <taxon>Bacteria</taxon>
        <taxon>Candidatus Nealsoniibacteriota</taxon>
    </lineage>
</organism>
<name>A0A1G2EDR6_9BACT</name>
<dbReference type="STRING" id="1801672.A2896_03065"/>
<feature type="signal peptide" evidence="1">
    <location>
        <begin position="1"/>
        <end position="28"/>
    </location>
</feature>
<dbReference type="AlphaFoldDB" id="A0A1G2EDR6"/>
<gene>
    <name evidence="2" type="ORF">A2896_03065</name>
</gene>
<comment type="caution">
    <text evidence="2">The sequence shown here is derived from an EMBL/GenBank/DDBJ whole genome shotgun (WGS) entry which is preliminary data.</text>
</comment>
<proteinExistence type="predicted"/>
<evidence type="ECO:0000313" key="2">
    <source>
        <dbReference type="EMBL" id="OGZ23899.1"/>
    </source>
</evidence>
<accession>A0A1G2EDR6</accession>
<protein>
    <recommendedName>
        <fullName evidence="4">Phage tail collar domain-containing protein</fullName>
    </recommendedName>
</protein>
<sequence>MNMRKQIFSKISSYFPQILALLLLSAFAAYGWTEPTQAPPGGNVATPLNTSNIGQSKEGGLILNTGGATNGLVIDKGNLCLGADCRGSWPVAGAIPSGMIAMFDTSCPAGWTRFAALDNKFPQGAATYGGTGGASTHTHGYTDKMLGTPGGAGPQISSSGSACGEYGSRIFTVEIIPGGGDGAPTCSSASRTTGSGDNMPPYLNVIWCKKD</sequence>
<evidence type="ECO:0000256" key="1">
    <source>
        <dbReference type="SAM" id="SignalP"/>
    </source>
</evidence>
<evidence type="ECO:0000313" key="3">
    <source>
        <dbReference type="Proteomes" id="UP000178647"/>
    </source>
</evidence>
<evidence type="ECO:0008006" key="4">
    <source>
        <dbReference type="Google" id="ProtNLM"/>
    </source>
</evidence>
<keyword evidence="1" id="KW-0732">Signal</keyword>
<reference evidence="2 3" key="1">
    <citation type="journal article" date="2016" name="Nat. Commun.">
        <title>Thousands of microbial genomes shed light on interconnected biogeochemical processes in an aquifer system.</title>
        <authorList>
            <person name="Anantharaman K."/>
            <person name="Brown C.T."/>
            <person name="Hug L.A."/>
            <person name="Sharon I."/>
            <person name="Castelle C.J."/>
            <person name="Probst A.J."/>
            <person name="Thomas B.C."/>
            <person name="Singh A."/>
            <person name="Wilkins M.J."/>
            <person name="Karaoz U."/>
            <person name="Brodie E.L."/>
            <person name="Williams K.H."/>
            <person name="Hubbard S.S."/>
            <person name="Banfield J.F."/>
        </authorList>
    </citation>
    <scope>NUCLEOTIDE SEQUENCE [LARGE SCALE GENOMIC DNA]</scope>
</reference>
<dbReference type="EMBL" id="MHMH01000022">
    <property type="protein sequence ID" value="OGZ23899.1"/>
    <property type="molecule type" value="Genomic_DNA"/>
</dbReference>